<keyword evidence="6" id="KW-1185">Reference proteome</keyword>
<reference evidence="6" key="2">
    <citation type="submission" date="2015-01" db="EMBL/GenBank/DDBJ databases">
        <title>Evolutionary Origins and Diversification of the Mycorrhizal Mutualists.</title>
        <authorList>
            <consortium name="DOE Joint Genome Institute"/>
            <consortium name="Mycorrhizal Genomics Consortium"/>
            <person name="Kohler A."/>
            <person name="Kuo A."/>
            <person name="Nagy L.G."/>
            <person name="Floudas D."/>
            <person name="Copeland A."/>
            <person name="Barry K.W."/>
            <person name="Cichocki N."/>
            <person name="Veneault-Fourrey C."/>
            <person name="LaButti K."/>
            <person name="Lindquist E.A."/>
            <person name="Lipzen A."/>
            <person name="Lundell T."/>
            <person name="Morin E."/>
            <person name="Murat C."/>
            <person name="Riley R."/>
            <person name="Ohm R."/>
            <person name="Sun H."/>
            <person name="Tunlid A."/>
            <person name="Henrissat B."/>
            <person name="Grigoriev I.V."/>
            <person name="Hibbett D.S."/>
            <person name="Martin F."/>
        </authorList>
    </citation>
    <scope>NUCLEOTIDE SEQUENCE [LARGE SCALE GENOMIC DNA]</scope>
    <source>
        <strain evidence="6">ATCC 200175</strain>
    </source>
</reference>
<keyword evidence="3" id="KW-0560">Oxidoreductase</keyword>
<evidence type="ECO:0000313" key="5">
    <source>
        <dbReference type="EMBL" id="KIJ15757.1"/>
    </source>
</evidence>
<dbReference type="AlphaFoldDB" id="A0A0C9U8N9"/>
<proteinExistence type="predicted"/>
<evidence type="ECO:0000256" key="2">
    <source>
        <dbReference type="ARBA" id="ARBA00022827"/>
    </source>
</evidence>
<feature type="domain" description="FAD-binding" evidence="4">
    <location>
        <begin position="2"/>
        <end position="35"/>
    </location>
</feature>
<dbReference type="HOGENOM" id="CLU_2612551_0_0_1"/>
<dbReference type="OrthoDB" id="2690153at2759"/>
<evidence type="ECO:0000256" key="1">
    <source>
        <dbReference type="ARBA" id="ARBA00022630"/>
    </source>
</evidence>
<dbReference type="Gene3D" id="3.50.50.60">
    <property type="entry name" value="FAD/NAD(P)-binding domain"/>
    <property type="match status" value="1"/>
</dbReference>
<dbReference type="InterPro" id="IPR002938">
    <property type="entry name" value="FAD-bd"/>
</dbReference>
<organism evidence="5 6">
    <name type="scientific">Paxillus involutus ATCC 200175</name>
    <dbReference type="NCBI Taxonomy" id="664439"/>
    <lineage>
        <taxon>Eukaryota</taxon>
        <taxon>Fungi</taxon>
        <taxon>Dikarya</taxon>
        <taxon>Basidiomycota</taxon>
        <taxon>Agaricomycotina</taxon>
        <taxon>Agaricomycetes</taxon>
        <taxon>Agaricomycetidae</taxon>
        <taxon>Boletales</taxon>
        <taxon>Paxilineae</taxon>
        <taxon>Paxillaceae</taxon>
        <taxon>Paxillus</taxon>
    </lineage>
</organism>
<dbReference type="InterPro" id="IPR036188">
    <property type="entry name" value="FAD/NAD-bd_sf"/>
</dbReference>
<accession>A0A0C9U8N9</accession>
<feature type="non-terminal residue" evidence="5">
    <location>
        <position position="1"/>
    </location>
</feature>
<dbReference type="GO" id="GO:0071949">
    <property type="term" value="F:FAD binding"/>
    <property type="evidence" value="ECO:0007669"/>
    <property type="project" value="InterPro"/>
</dbReference>
<protein>
    <recommendedName>
        <fullName evidence="4">FAD-binding domain-containing protein</fullName>
    </recommendedName>
</protein>
<reference evidence="5 6" key="1">
    <citation type="submission" date="2014-06" db="EMBL/GenBank/DDBJ databases">
        <authorList>
            <consortium name="DOE Joint Genome Institute"/>
            <person name="Kuo A."/>
            <person name="Kohler A."/>
            <person name="Nagy L.G."/>
            <person name="Floudas D."/>
            <person name="Copeland A."/>
            <person name="Barry K.W."/>
            <person name="Cichocki N."/>
            <person name="Veneault-Fourrey C."/>
            <person name="LaButti K."/>
            <person name="Lindquist E.A."/>
            <person name="Lipzen A."/>
            <person name="Lundell T."/>
            <person name="Morin E."/>
            <person name="Murat C."/>
            <person name="Sun H."/>
            <person name="Tunlid A."/>
            <person name="Henrissat B."/>
            <person name="Grigoriev I.V."/>
            <person name="Hibbett D.S."/>
            <person name="Martin F."/>
            <person name="Nordberg H.P."/>
            <person name="Cantor M.N."/>
            <person name="Hua S.X."/>
        </authorList>
    </citation>
    <scope>NUCLEOTIDE SEQUENCE [LARGE SCALE GENOMIC DNA]</scope>
    <source>
        <strain evidence="5 6">ATCC 200175</strain>
    </source>
</reference>
<gene>
    <name evidence="5" type="ORF">PAXINDRAFT_48641</name>
</gene>
<keyword evidence="2" id="KW-0274">FAD</keyword>
<evidence type="ECO:0000259" key="4">
    <source>
        <dbReference type="Pfam" id="PF01494"/>
    </source>
</evidence>
<sequence>LNLAWKIALVYRGLSPISLLETYSTERIHVIAEMLNLMTEPLNKTVEITSSTVDTAFTRGQNLYMLGVNYRYSSITVDQ</sequence>
<dbReference type="Pfam" id="PF01494">
    <property type="entry name" value="FAD_binding_3"/>
    <property type="match status" value="1"/>
</dbReference>
<dbReference type="Proteomes" id="UP000053647">
    <property type="component" value="Unassembled WGS sequence"/>
</dbReference>
<evidence type="ECO:0000313" key="6">
    <source>
        <dbReference type="Proteomes" id="UP000053647"/>
    </source>
</evidence>
<dbReference type="EMBL" id="KN819335">
    <property type="protein sequence ID" value="KIJ15757.1"/>
    <property type="molecule type" value="Genomic_DNA"/>
</dbReference>
<feature type="non-terminal residue" evidence="5">
    <location>
        <position position="79"/>
    </location>
</feature>
<keyword evidence="1" id="KW-0285">Flavoprotein</keyword>
<name>A0A0C9U8N9_PAXIN</name>
<evidence type="ECO:0000256" key="3">
    <source>
        <dbReference type="ARBA" id="ARBA00023002"/>
    </source>
</evidence>
<dbReference type="GO" id="GO:0016491">
    <property type="term" value="F:oxidoreductase activity"/>
    <property type="evidence" value="ECO:0007669"/>
    <property type="project" value="UniProtKB-KW"/>
</dbReference>